<keyword evidence="4 12" id="KW-0812">Transmembrane</keyword>
<keyword evidence="14" id="KW-1185">Reference proteome</keyword>
<dbReference type="AlphaFoldDB" id="A0A6G7YS49"/>
<evidence type="ECO:0000256" key="2">
    <source>
        <dbReference type="ARBA" id="ARBA00022475"/>
    </source>
</evidence>
<protein>
    <recommendedName>
        <fullName evidence="12">Fluoride-specific ion channel FluC</fullName>
    </recommendedName>
</protein>
<sequence>MLTPALLVFLGGGAGSVLRYAVGRLAVQAGGGAFPWGTLAVNLLGSFAAGLLIGWLGGRSSSAGAQLLLMTGFLGGFTTFSAFSIDTIALAERSVAIAMAYVAATLITGLAAAWVGLVLTRSA</sequence>
<comment type="catalytic activity">
    <reaction evidence="11">
        <text>fluoride(in) = fluoride(out)</text>
        <dbReference type="Rhea" id="RHEA:76159"/>
        <dbReference type="ChEBI" id="CHEBI:17051"/>
    </reaction>
    <physiologicalReaction direction="left-to-right" evidence="11">
        <dbReference type="Rhea" id="RHEA:76160"/>
    </physiologicalReaction>
</comment>
<dbReference type="PANTHER" id="PTHR28259">
    <property type="entry name" value="FLUORIDE EXPORT PROTEIN 1-RELATED"/>
    <property type="match status" value="1"/>
</dbReference>
<keyword evidence="12" id="KW-0813">Transport</keyword>
<keyword evidence="6 12" id="KW-0915">Sodium</keyword>
<dbReference type="GO" id="GO:0046872">
    <property type="term" value="F:metal ion binding"/>
    <property type="evidence" value="ECO:0007669"/>
    <property type="project" value="UniProtKB-KW"/>
</dbReference>
<evidence type="ECO:0000256" key="3">
    <source>
        <dbReference type="ARBA" id="ARBA00022519"/>
    </source>
</evidence>
<keyword evidence="2 12" id="KW-1003">Cell membrane</keyword>
<evidence type="ECO:0000313" key="13">
    <source>
        <dbReference type="EMBL" id="QIK79551.1"/>
    </source>
</evidence>
<proteinExistence type="inferred from homology"/>
<dbReference type="Proteomes" id="UP000503222">
    <property type="component" value="Chromosome"/>
</dbReference>
<feature type="binding site" evidence="12">
    <location>
        <position position="75"/>
    </location>
    <ligand>
        <name>Na(+)</name>
        <dbReference type="ChEBI" id="CHEBI:29101"/>
        <note>structural</note>
    </ligand>
</feature>
<gene>
    <name evidence="12 13" type="primary">crcB</name>
    <name evidence="12" type="synonym">fluC</name>
    <name evidence="13" type="ORF">G7077_12185</name>
</gene>
<keyword evidence="12" id="KW-0479">Metal-binding</keyword>
<evidence type="ECO:0000256" key="1">
    <source>
        <dbReference type="ARBA" id="ARBA00004651"/>
    </source>
</evidence>
<feature type="transmembrane region" description="Helical" evidence="12">
    <location>
        <begin position="67"/>
        <end position="91"/>
    </location>
</feature>
<dbReference type="HAMAP" id="MF_00454">
    <property type="entry name" value="FluC"/>
    <property type="match status" value="1"/>
</dbReference>
<dbReference type="InterPro" id="IPR003691">
    <property type="entry name" value="FluC"/>
</dbReference>
<dbReference type="EMBL" id="CP049869">
    <property type="protein sequence ID" value="QIK79551.1"/>
    <property type="molecule type" value="Genomic_DNA"/>
</dbReference>
<evidence type="ECO:0000313" key="14">
    <source>
        <dbReference type="Proteomes" id="UP000503222"/>
    </source>
</evidence>
<evidence type="ECO:0000256" key="8">
    <source>
        <dbReference type="ARBA" id="ARBA00023136"/>
    </source>
</evidence>
<comment type="activity regulation">
    <text evidence="12">Na(+) is not transported, but it plays an essential structural role and its presence is essential for fluoride channel function.</text>
</comment>
<dbReference type="NCBIfam" id="TIGR00494">
    <property type="entry name" value="crcB"/>
    <property type="match status" value="1"/>
</dbReference>
<keyword evidence="9 12" id="KW-0407">Ion channel</keyword>
<dbReference type="GO" id="GO:0140114">
    <property type="term" value="P:cellular detoxification of fluoride"/>
    <property type="evidence" value="ECO:0007669"/>
    <property type="project" value="UniProtKB-UniRule"/>
</dbReference>
<evidence type="ECO:0000256" key="6">
    <source>
        <dbReference type="ARBA" id="ARBA00023053"/>
    </source>
</evidence>
<organism evidence="13 14">
    <name type="scientific">Sphingomonas piscis</name>
    <dbReference type="NCBI Taxonomy" id="2714943"/>
    <lineage>
        <taxon>Bacteria</taxon>
        <taxon>Pseudomonadati</taxon>
        <taxon>Pseudomonadota</taxon>
        <taxon>Alphaproteobacteria</taxon>
        <taxon>Sphingomonadales</taxon>
        <taxon>Sphingomonadaceae</taxon>
        <taxon>Sphingomonas</taxon>
    </lineage>
</organism>
<keyword evidence="7 12" id="KW-0406">Ion transport</keyword>
<evidence type="ECO:0000256" key="12">
    <source>
        <dbReference type="HAMAP-Rule" id="MF_00454"/>
    </source>
</evidence>
<dbReference type="KEGG" id="spii:G7077_12185"/>
<feature type="transmembrane region" description="Helical" evidence="12">
    <location>
        <begin position="35"/>
        <end position="55"/>
    </location>
</feature>
<comment type="subcellular location">
    <subcellularLocation>
        <location evidence="1 12">Cell membrane</location>
        <topology evidence="1 12">Multi-pass membrane protein</topology>
    </subcellularLocation>
</comment>
<dbReference type="GO" id="GO:0062054">
    <property type="term" value="F:fluoride channel activity"/>
    <property type="evidence" value="ECO:0007669"/>
    <property type="project" value="UniProtKB-UniRule"/>
</dbReference>
<name>A0A6G7YS49_9SPHN</name>
<keyword evidence="5 12" id="KW-1133">Transmembrane helix</keyword>
<comment type="function">
    <text evidence="12">Fluoride-specific ion channel. Important for reducing fluoride concentration in the cell, thus reducing its toxicity.</text>
</comment>
<evidence type="ECO:0000256" key="7">
    <source>
        <dbReference type="ARBA" id="ARBA00023065"/>
    </source>
</evidence>
<dbReference type="GO" id="GO:0005886">
    <property type="term" value="C:plasma membrane"/>
    <property type="evidence" value="ECO:0007669"/>
    <property type="project" value="UniProtKB-SubCell"/>
</dbReference>
<comment type="similarity">
    <text evidence="10 12">Belongs to the fluoride channel Fluc/FEX (TC 1.A.43) family.</text>
</comment>
<keyword evidence="3" id="KW-0997">Cell inner membrane</keyword>
<reference evidence="13 14" key="1">
    <citation type="submission" date="2020-03" db="EMBL/GenBank/DDBJ databases">
        <title>Sphingomonas sp. nov., isolated from fish.</title>
        <authorList>
            <person name="Hyun D.-W."/>
            <person name="Bae J.-W."/>
        </authorList>
    </citation>
    <scope>NUCLEOTIDE SEQUENCE [LARGE SCALE GENOMIC DNA]</scope>
    <source>
        <strain evidence="13 14">HDW15B</strain>
    </source>
</reference>
<feature type="binding site" evidence="12">
    <location>
        <position position="78"/>
    </location>
    <ligand>
        <name>Na(+)</name>
        <dbReference type="ChEBI" id="CHEBI:29101"/>
        <note>structural</note>
    </ligand>
</feature>
<dbReference type="Pfam" id="PF02537">
    <property type="entry name" value="CRCB"/>
    <property type="match status" value="1"/>
</dbReference>
<evidence type="ECO:0000256" key="11">
    <source>
        <dbReference type="ARBA" id="ARBA00035585"/>
    </source>
</evidence>
<evidence type="ECO:0000256" key="4">
    <source>
        <dbReference type="ARBA" id="ARBA00022692"/>
    </source>
</evidence>
<dbReference type="PANTHER" id="PTHR28259:SF1">
    <property type="entry name" value="FLUORIDE EXPORT PROTEIN 1-RELATED"/>
    <property type="match status" value="1"/>
</dbReference>
<feature type="transmembrane region" description="Helical" evidence="12">
    <location>
        <begin position="97"/>
        <end position="119"/>
    </location>
</feature>
<keyword evidence="8 12" id="KW-0472">Membrane</keyword>
<evidence type="ECO:0000256" key="9">
    <source>
        <dbReference type="ARBA" id="ARBA00023303"/>
    </source>
</evidence>
<accession>A0A6G7YS49</accession>
<evidence type="ECO:0000256" key="5">
    <source>
        <dbReference type="ARBA" id="ARBA00022989"/>
    </source>
</evidence>
<evidence type="ECO:0000256" key="10">
    <source>
        <dbReference type="ARBA" id="ARBA00035120"/>
    </source>
</evidence>